<dbReference type="SMART" id="SM00448">
    <property type="entry name" value="REC"/>
    <property type="match status" value="1"/>
</dbReference>
<dbReference type="GO" id="GO:0000160">
    <property type="term" value="P:phosphorelay signal transduction system"/>
    <property type="evidence" value="ECO:0007669"/>
    <property type="project" value="InterPro"/>
</dbReference>
<dbReference type="SUPFAM" id="SSF52172">
    <property type="entry name" value="CheY-like"/>
    <property type="match status" value="1"/>
</dbReference>
<dbReference type="EMBL" id="QPJT01000014">
    <property type="protein sequence ID" value="RCX14794.1"/>
    <property type="molecule type" value="Genomic_DNA"/>
</dbReference>
<comment type="function">
    <text evidence="2">May play the central regulatory role in sporulation. It may be an element of the effector pathway responsible for the activation of sporulation genes in response to nutritional stress. Spo0A may act in concert with spo0H (a sigma factor) to control the expression of some genes that are critical to the sporulation process.</text>
</comment>
<name>A0A369B533_9FIRM</name>
<sequence>MPFTILSVDKSGTTGAELSTMLKNMHANVIHAEDEEEAESLLLGKRHKINVVVWAVNNPESKDLEFIKKIKSGGQHKSLPVIVISGFTDKKHIIKAIEAGVNEYIAKPYDQETVVKKLYKIMGITLERTEALKLSDDIMSFSFFEMLDKEIKGASRGAYPLTIMMGGIQSAGNTPVEPNDSEDLLKALRTALKCNLRGTDTCFYYDTSKLIILLPFANKQGAEAVKAKINKLFDTNSVIQQKNTGYKLNLAGVSFPEDGKTKSKLLEKLEDSFSKCPLNN</sequence>
<dbReference type="RefSeq" id="WP_114298234.1">
    <property type="nucleotide sequence ID" value="NZ_QPJT01000014.1"/>
</dbReference>
<feature type="domain" description="Response regulatory" evidence="4">
    <location>
        <begin position="4"/>
        <end position="122"/>
    </location>
</feature>
<dbReference type="PANTHER" id="PTHR43874:SF67">
    <property type="entry name" value="TWO-COMPONENT RESPONSE REGULATOR ARR2"/>
    <property type="match status" value="1"/>
</dbReference>
<dbReference type="Proteomes" id="UP000253034">
    <property type="component" value="Unassembled WGS sequence"/>
</dbReference>
<dbReference type="InterPro" id="IPR043128">
    <property type="entry name" value="Rev_trsase/Diguanyl_cyclase"/>
</dbReference>
<dbReference type="PROSITE" id="PS50110">
    <property type="entry name" value="RESPONSE_REGULATORY"/>
    <property type="match status" value="1"/>
</dbReference>
<evidence type="ECO:0000313" key="5">
    <source>
        <dbReference type="EMBL" id="RCX14794.1"/>
    </source>
</evidence>
<dbReference type="GO" id="GO:0009736">
    <property type="term" value="P:cytokinin-activated signaling pathway"/>
    <property type="evidence" value="ECO:0007669"/>
    <property type="project" value="InterPro"/>
</dbReference>
<evidence type="ECO:0000256" key="3">
    <source>
        <dbReference type="PROSITE-ProRule" id="PRU00169"/>
    </source>
</evidence>
<keyword evidence="6" id="KW-1185">Reference proteome</keyword>
<comment type="caution">
    <text evidence="5">The sequence shown here is derived from an EMBL/GenBank/DDBJ whole genome shotgun (WGS) entry which is preliminary data.</text>
</comment>
<dbReference type="Pfam" id="PF00072">
    <property type="entry name" value="Response_reg"/>
    <property type="match status" value="1"/>
</dbReference>
<dbReference type="OrthoDB" id="37094at2"/>
<dbReference type="AlphaFoldDB" id="A0A369B533"/>
<dbReference type="InterPro" id="IPR001789">
    <property type="entry name" value="Sig_transdc_resp-reg_receiver"/>
</dbReference>
<dbReference type="InterPro" id="IPR011006">
    <property type="entry name" value="CheY-like_superfamily"/>
</dbReference>
<evidence type="ECO:0000259" key="4">
    <source>
        <dbReference type="PROSITE" id="PS50110"/>
    </source>
</evidence>
<evidence type="ECO:0000256" key="2">
    <source>
        <dbReference type="ARBA" id="ARBA00024867"/>
    </source>
</evidence>
<dbReference type="PANTHER" id="PTHR43874">
    <property type="entry name" value="TWO-COMPONENT RESPONSE REGULATOR"/>
    <property type="match status" value="1"/>
</dbReference>
<gene>
    <name evidence="5" type="ORF">DFR58_11428</name>
</gene>
<organism evidence="5 6">
    <name type="scientific">Anaerobacterium chartisolvens</name>
    <dbReference type="NCBI Taxonomy" id="1297424"/>
    <lineage>
        <taxon>Bacteria</taxon>
        <taxon>Bacillati</taxon>
        <taxon>Bacillota</taxon>
        <taxon>Clostridia</taxon>
        <taxon>Eubacteriales</taxon>
        <taxon>Oscillospiraceae</taxon>
        <taxon>Anaerobacterium</taxon>
    </lineage>
</organism>
<dbReference type="InterPro" id="IPR045279">
    <property type="entry name" value="ARR-like"/>
</dbReference>
<evidence type="ECO:0000313" key="6">
    <source>
        <dbReference type="Proteomes" id="UP000253034"/>
    </source>
</evidence>
<proteinExistence type="predicted"/>
<comment type="caution">
    <text evidence="3">Lacks conserved residue(s) required for the propagation of feature annotation.</text>
</comment>
<reference evidence="5 6" key="1">
    <citation type="submission" date="2018-07" db="EMBL/GenBank/DDBJ databases">
        <title>Genomic Encyclopedia of Type Strains, Phase IV (KMG-IV): sequencing the most valuable type-strain genomes for metagenomic binning, comparative biology and taxonomic classification.</title>
        <authorList>
            <person name="Goeker M."/>
        </authorList>
    </citation>
    <scope>NUCLEOTIDE SEQUENCE [LARGE SCALE GENOMIC DNA]</scope>
    <source>
        <strain evidence="5 6">DSM 27016</strain>
    </source>
</reference>
<accession>A0A369B533</accession>
<dbReference type="Gene3D" id="3.40.50.2300">
    <property type="match status" value="1"/>
</dbReference>
<protein>
    <recommendedName>
        <fullName evidence="1">Stage 0 sporulation protein A homolog</fullName>
    </recommendedName>
</protein>
<evidence type="ECO:0000256" key="1">
    <source>
        <dbReference type="ARBA" id="ARBA00018672"/>
    </source>
</evidence>
<dbReference type="Gene3D" id="3.30.70.270">
    <property type="match status" value="1"/>
</dbReference>